<dbReference type="NCBIfam" id="TIGR00236">
    <property type="entry name" value="wecB"/>
    <property type="match status" value="1"/>
</dbReference>
<name>A0A0F9N0Z5_9ZZZZ</name>
<dbReference type="EMBL" id="LAZR01004114">
    <property type="protein sequence ID" value="KKN11639.1"/>
    <property type="molecule type" value="Genomic_DNA"/>
</dbReference>
<evidence type="ECO:0000313" key="2">
    <source>
        <dbReference type="EMBL" id="KKN11639.1"/>
    </source>
</evidence>
<dbReference type="PANTHER" id="PTHR43174:SF1">
    <property type="entry name" value="UDP-N-ACETYLGLUCOSAMINE 2-EPIMERASE"/>
    <property type="match status" value="1"/>
</dbReference>
<dbReference type="PANTHER" id="PTHR43174">
    <property type="entry name" value="UDP-N-ACETYLGLUCOSAMINE 2-EPIMERASE"/>
    <property type="match status" value="1"/>
</dbReference>
<proteinExistence type="predicted"/>
<accession>A0A0F9N0Z5</accession>
<dbReference type="CDD" id="cd03786">
    <property type="entry name" value="GTB_UDP-GlcNAc_2-Epimerase"/>
    <property type="match status" value="1"/>
</dbReference>
<dbReference type="Pfam" id="PF02350">
    <property type="entry name" value="Epimerase_2"/>
    <property type="match status" value="1"/>
</dbReference>
<reference evidence="2" key="1">
    <citation type="journal article" date="2015" name="Nature">
        <title>Complex archaea that bridge the gap between prokaryotes and eukaryotes.</title>
        <authorList>
            <person name="Spang A."/>
            <person name="Saw J.H."/>
            <person name="Jorgensen S.L."/>
            <person name="Zaremba-Niedzwiedzka K."/>
            <person name="Martijn J."/>
            <person name="Lind A.E."/>
            <person name="van Eijk R."/>
            <person name="Schleper C."/>
            <person name="Guy L."/>
            <person name="Ettema T.J."/>
        </authorList>
    </citation>
    <scope>NUCLEOTIDE SEQUENCE</scope>
</reference>
<protein>
    <recommendedName>
        <fullName evidence="1">UDP-N-acetylglucosamine 2-epimerase domain-containing protein</fullName>
    </recommendedName>
</protein>
<evidence type="ECO:0000259" key="1">
    <source>
        <dbReference type="Pfam" id="PF02350"/>
    </source>
</evidence>
<dbReference type="SUPFAM" id="SSF53756">
    <property type="entry name" value="UDP-Glycosyltransferase/glycogen phosphorylase"/>
    <property type="match status" value="1"/>
</dbReference>
<dbReference type="AlphaFoldDB" id="A0A0F9N0Z5"/>
<dbReference type="InterPro" id="IPR029767">
    <property type="entry name" value="WecB-like"/>
</dbReference>
<feature type="domain" description="UDP-N-acetylglucosamine 2-epimerase" evidence="1">
    <location>
        <begin position="38"/>
        <end position="365"/>
    </location>
</feature>
<comment type="caution">
    <text evidence="2">The sequence shown here is derived from an EMBL/GenBank/DDBJ whole genome shotgun (WGS) entry which is preliminary data.</text>
</comment>
<sequence length="372" mass="40434">MAQIKIVTVVGARPQFIKAAAVSRAIAAYNADGPASPVHELIVHTGQHYDKNMSAVFFEELDIPPPAINLEVGSGTHGRQTGAMLEGLERVLMQERPAWTLIYGDTNSTLAGALAAVKLHVPVAHVEAGLRSFERRMPEEINRIVADRLSALLLCPSDTAVSNLAREGITEGVVNVGDVMYDSVLHNVSLAEQRSGILAELGLSRKSFHLATVHRAENTDDRDRLEGILHAFRQIETPIVFPVHPRTRKVLGEALGGMGGSIRVIEAVSYLDMLMLERNARLILTDSGGVQKEAYWLDTPCVTLRDQTEWVELVEAGHNVIVGADTRRILEAVERIDSSGVADPAGGRRDLYGNGHSAETVVQCLARDPKDD</sequence>
<organism evidence="2">
    <name type="scientific">marine sediment metagenome</name>
    <dbReference type="NCBI Taxonomy" id="412755"/>
    <lineage>
        <taxon>unclassified sequences</taxon>
        <taxon>metagenomes</taxon>
        <taxon>ecological metagenomes</taxon>
    </lineage>
</organism>
<dbReference type="Gene3D" id="3.40.50.2000">
    <property type="entry name" value="Glycogen Phosphorylase B"/>
    <property type="match status" value="2"/>
</dbReference>
<gene>
    <name evidence="2" type="ORF">LCGC14_1024460</name>
</gene>
<dbReference type="InterPro" id="IPR003331">
    <property type="entry name" value="UDP_GlcNAc_Epimerase_2_dom"/>
</dbReference>